<dbReference type="Pfam" id="PF00638">
    <property type="entry name" value="Ran_BP1"/>
    <property type="match status" value="1"/>
</dbReference>
<feature type="compositionally biased region" description="Basic and acidic residues" evidence="8">
    <location>
        <begin position="340"/>
        <end position="349"/>
    </location>
</feature>
<keyword evidence="5" id="KW-0811">Translocation</keyword>
<reference evidence="10" key="4">
    <citation type="submission" date="2025-08" db="UniProtKB">
        <authorList>
            <consortium name="RefSeq"/>
        </authorList>
    </citation>
    <scope>IDENTIFICATION</scope>
    <source>
        <strain evidence="10">CBS432</strain>
    </source>
</reference>
<feature type="compositionally biased region" description="Polar residues" evidence="8">
    <location>
        <begin position="296"/>
        <end position="311"/>
    </location>
</feature>
<dbReference type="InterPro" id="IPR053074">
    <property type="entry name" value="NPC_Nucleoporin"/>
</dbReference>
<feature type="compositionally biased region" description="Polar residues" evidence="8">
    <location>
        <begin position="514"/>
        <end position="527"/>
    </location>
</feature>
<evidence type="ECO:0000259" key="9">
    <source>
        <dbReference type="PROSITE" id="PS50196"/>
    </source>
</evidence>
<dbReference type="InterPro" id="IPR015007">
    <property type="entry name" value="NUP2/50/61"/>
</dbReference>
<organism evidence="10">
    <name type="scientific">Saccharomyces paradoxus</name>
    <name type="common">Yeast</name>
    <name type="synonym">Saccharomyces douglasii</name>
    <dbReference type="NCBI Taxonomy" id="27291"/>
    <lineage>
        <taxon>Eukaryota</taxon>
        <taxon>Fungi</taxon>
        <taxon>Dikarya</taxon>
        <taxon>Ascomycota</taxon>
        <taxon>Saccharomycotina</taxon>
        <taxon>Saccharomycetes</taxon>
        <taxon>Saccharomycetales</taxon>
        <taxon>Saccharomycetaceae</taxon>
        <taxon>Saccharomyces</taxon>
    </lineage>
</organism>
<dbReference type="SMART" id="SM00160">
    <property type="entry name" value="RanBD"/>
    <property type="match status" value="1"/>
</dbReference>
<evidence type="ECO:0000313" key="10">
    <source>
        <dbReference type="RefSeq" id="XP_033768074.1"/>
    </source>
</evidence>
<dbReference type="GO" id="GO:0051028">
    <property type="term" value="P:mRNA transport"/>
    <property type="evidence" value="ECO:0007669"/>
    <property type="project" value="UniProtKB-KW"/>
</dbReference>
<keyword evidence="4" id="KW-0653">Protein transport</keyword>
<keyword evidence="3" id="KW-0509">mRNA transport</keyword>
<comment type="subcellular location">
    <subcellularLocation>
        <location evidence="1">Nucleus</location>
        <location evidence="1">Nuclear pore complex</location>
    </subcellularLocation>
</comment>
<evidence type="ECO:0000256" key="1">
    <source>
        <dbReference type="ARBA" id="ARBA00004567"/>
    </source>
</evidence>
<gene>
    <name evidence="10" type="primary">NUP2</name>
    <name evidence="10" type="ORF">SPAR_L03500</name>
</gene>
<dbReference type="VEuPathDB" id="FungiDB:SPAR_L03500"/>
<sequence length="723" mass="78303">MAKRVADAQIQRETYDSNESDDDMTPSTKLASSAVMNRRKIAMPKRRMAFKPFAPAKSDEAKHASSFSFLKQTNDTPAQVNNNPTTESNSKLKALNLQFKAKIDDLVLSKPLADLRPLFAKYEVYIKNILEASKKSIENPKQTIQGNGDTIAKVEDDQKSSESSSEEEVKVEGPKFTIDAKPPISDSVFSFGPKKGNPKEDESDSENDIEIKGPEFKFSGTISSDVFKLNPNTDKNERKTETNAKPFSFSSTISNSTSEQTTSKNPFSFTETAKTNVDNNNNVKPSFTFGAKNVADSHNNKPSFVFGQTTAKPLPEKSSFTSGSLKSEEKNDETSASNSKTEKSSDSNDTKPSFSFSIPSKNTSDASKPSFTFGVPNSSNEISKPASSFGAATSSAKETTEKDGNGDVEKPAFKPAFNFMSNAGSEKERESKGDSKPLFSFGASNGSESKDSVKTASPSALDGENDKKEATKPAFSFGGNTNTAETADAKAPTFTFGSSTLADKKEDVKKPFSFSASRSNDTPSFSFGKTAANSPSNSSTSFAPSIPSTGFKFSLPFEQKSNQTTTNDNREESTPEAAGNDSQGASKVDVTPEESTPINLPNGEEDEAALFSQKAKLMTFNAETKSYDSRGVGEMKLLRKKDDPSKVRLLCRSDGMGNVLLNATVVNSFKYEPLAPGNENLIKTPTVAADGKLVTYIVKFKQKEEGRSFMKAIEDAKKEMKKE</sequence>
<dbReference type="Gene3D" id="2.30.29.30">
    <property type="entry name" value="Pleckstrin-homology domain (PH domain)/Phosphotyrosine-binding domain (PTB)"/>
    <property type="match status" value="1"/>
</dbReference>
<protein>
    <submittedName>
        <fullName evidence="10">Nucleoporin NUP2</fullName>
    </submittedName>
</protein>
<reference evidence="10" key="3">
    <citation type="submission" date="2025-07" db="EMBL/GenBank/DDBJ databases">
        <authorList>
            <consortium name="NCBI Genome Project"/>
        </authorList>
    </citation>
    <scope>NUCLEOTIDE SEQUENCE</scope>
    <source>
        <strain evidence="10">CBS432</strain>
    </source>
</reference>
<dbReference type="SUPFAM" id="SSF50729">
    <property type="entry name" value="PH domain-like"/>
    <property type="match status" value="1"/>
</dbReference>
<name>A0A8B8UWC9_SACPA</name>
<evidence type="ECO:0000256" key="4">
    <source>
        <dbReference type="ARBA" id="ARBA00022927"/>
    </source>
</evidence>
<feature type="compositionally biased region" description="Low complexity" evidence="8">
    <location>
        <begin position="248"/>
        <end position="263"/>
    </location>
</feature>
<keyword evidence="6" id="KW-0906">Nuclear pore complex</keyword>
<proteinExistence type="predicted"/>
<evidence type="ECO:0000256" key="6">
    <source>
        <dbReference type="ARBA" id="ARBA00023132"/>
    </source>
</evidence>
<feature type="compositionally biased region" description="Polar residues" evidence="8">
    <location>
        <begin position="264"/>
        <end position="285"/>
    </location>
</feature>
<reference evidence="10" key="2">
    <citation type="submission" date="2020-01" db="EMBL/GenBank/DDBJ databases">
        <title>Population-level Yeast Reference Genomes.</title>
        <authorList>
            <person name="Yue J.-X."/>
        </authorList>
    </citation>
    <scope>NUCLEOTIDE SEQUENCE</scope>
    <source>
        <strain evidence="10">CBS432</strain>
    </source>
</reference>
<keyword evidence="2" id="KW-0813">Transport</keyword>
<evidence type="ECO:0000256" key="3">
    <source>
        <dbReference type="ARBA" id="ARBA00022816"/>
    </source>
</evidence>
<feature type="domain" description="RanBD1" evidence="9">
    <location>
        <begin position="584"/>
        <end position="722"/>
    </location>
</feature>
<dbReference type="GO" id="GO:0015031">
    <property type="term" value="P:protein transport"/>
    <property type="evidence" value="ECO:0007669"/>
    <property type="project" value="UniProtKB-KW"/>
</dbReference>
<keyword evidence="7" id="KW-0539">Nucleus</keyword>
<evidence type="ECO:0000256" key="5">
    <source>
        <dbReference type="ARBA" id="ARBA00023010"/>
    </source>
</evidence>
<dbReference type="FunFam" id="2.30.29.30:FF:000623">
    <property type="entry name" value="Nucleoporin nup61"/>
    <property type="match status" value="1"/>
</dbReference>
<dbReference type="PROSITE" id="PS50196">
    <property type="entry name" value="RANBD1"/>
    <property type="match status" value="1"/>
</dbReference>
<dbReference type="OrthoDB" id="185618at2759"/>
<feature type="region of interest" description="Disordered" evidence="8">
    <location>
        <begin position="136"/>
        <end position="603"/>
    </location>
</feature>
<feature type="compositionally biased region" description="Basic and acidic residues" evidence="8">
    <location>
        <begin position="398"/>
        <end position="412"/>
    </location>
</feature>
<feature type="compositionally biased region" description="Basic and acidic residues" evidence="8">
    <location>
        <begin position="425"/>
        <end position="435"/>
    </location>
</feature>
<dbReference type="InterPro" id="IPR011993">
    <property type="entry name" value="PH-like_dom_sf"/>
</dbReference>
<dbReference type="Pfam" id="PF08911">
    <property type="entry name" value="NUP50"/>
    <property type="match status" value="1"/>
</dbReference>
<dbReference type="AlphaFoldDB" id="A0A8B8UWC9"/>
<dbReference type="GeneID" id="54632443"/>
<dbReference type="PANTHER" id="PTHR38697:SF1">
    <property type="entry name" value="NUCLEAR PORE COMPLEX PROTEIN SIMILAR TO S. CEREVISIAE NUP2 (EUROFUNG)"/>
    <property type="match status" value="1"/>
</dbReference>
<feature type="region of interest" description="Disordered" evidence="8">
    <location>
        <begin position="1"/>
        <end position="32"/>
    </location>
</feature>
<reference evidence="10" key="1">
    <citation type="journal article" date="2017" name="Nat. Genet.">
        <title>Contrasting evolutionary genome dynamics between domesticated and wild yeasts.</title>
        <authorList>
            <person name="Yue J.X."/>
            <person name="Li J."/>
            <person name="Aigrain L."/>
            <person name="Hallin J."/>
            <person name="Persson K."/>
            <person name="Oliver K."/>
            <person name="Bergstrom A."/>
            <person name="Coupland P."/>
            <person name="Warringer J."/>
            <person name="Lagomarsino M.C."/>
            <person name="Fischer G."/>
            <person name="Durbin R."/>
            <person name="Liti G."/>
        </authorList>
    </citation>
    <scope>NUCLEOTIDE SEQUENCE</scope>
    <source>
        <strain evidence="10">CBS432</strain>
    </source>
</reference>
<evidence type="ECO:0000256" key="8">
    <source>
        <dbReference type="SAM" id="MobiDB-lite"/>
    </source>
</evidence>
<evidence type="ECO:0000256" key="2">
    <source>
        <dbReference type="ARBA" id="ARBA00022448"/>
    </source>
</evidence>
<dbReference type="KEGG" id="spao:SPAR_L03500"/>
<evidence type="ECO:0000256" key="7">
    <source>
        <dbReference type="ARBA" id="ARBA00023242"/>
    </source>
</evidence>
<dbReference type="GO" id="GO:0005643">
    <property type="term" value="C:nuclear pore"/>
    <property type="evidence" value="ECO:0007669"/>
    <property type="project" value="UniProtKB-SubCell"/>
</dbReference>
<dbReference type="PANTHER" id="PTHR38697">
    <property type="entry name" value="NUCLEAR PORE COMPLEX PROTEIN SIMILAR TO S. CEREVISIAE NUP2 (EUROFUNG)"/>
    <property type="match status" value="1"/>
</dbReference>
<feature type="compositionally biased region" description="Polar residues" evidence="8">
    <location>
        <begin position="139"/>
        <end position="148"/>
    </location>
</feature>
<accession>A0A8B8UWC9</accession>
<feature type="compositionally biased region" description="Low complexity" evidence="8">
    <location>
        <begin position="530"/>
        <end position="549"/>
    </location>
</feature>
<feature type="compositionally biased region" description="Polar residues" evidence="8">
    <location>
        <begin position="350"/>
        <end position="397"/>
    </location>
</feature>
<dbReference type="InterPro" id="IPR000156">
    <property type="entry name" value="Ran_bind_dom"/>
</dbReference>
<dbReference type="RefSeq" id="XP_033768074.1">
    <property type="nucleotide sequence ID" value="XM_033912183.1"/>
</dbReference>